<dbReference type="InterPro" id="IPR040466">
    <property type="entry name" value="NKAP"/>
</dbReference>
<feature type="compositionally biased region" description="Basic and acidic residues" evidence="2">
    <location>
        <begin position="150"/>
        <end position="174"/>
    </location>
</feature>
<feature type="domain" description="NF-kappa-B-activating protein C-terminal" evidence="3">
    <location>
        <begin position="298"/>
        <end position="395"/>
    </location>
</feature>
<evidence type="ECO:0000256" key="1">
    <source>
        <dbReference type="ARBA" id="ARBA00009313"/>
    </source>
</evidence>
<reference evidence="4" key="2">
    <citation type="submission" date="2025-09" db="UniProtKB">
        <authorList>
            <consortium name="Ensembl"/>
        </authorList>
    </citation>
    <scope>IDENTIFICATION</scope>
</reference>
<feature type="compositionally biased region" description="Basic residues" evidence="2">
    <location>
        <begin position="222"/>
        <end position="248"/>
    </location>
</feature>
<evidence type="ECO:0000256" key="2">
    <source>
        <dbReference type="SAM" id="MobiDB-lite"/>
    </source>
</evidence>
<feature type="compositionally biased region" description="Basic residues" evidence="2">
    <location>
        <begin position="175"/>
        <end position="199"/>
    </location>
</feature>
<evidence type="ECO:0000313" key="5">
    <source>
        <dbReference type="Proteomes" id="UP000694414"/>
    </source>
</evidence>
<feature type="compositionally biased region" description="Low complexity" evidence="2">
    <location>
        <begin position="23"/>
        <end position="36"/>
    </location>
</feature>
<dbReference type="Pfam" id="PF15692">
    <property type="entry name" value="NKAP"/>
    <property type="match status" value="1"/>
</dbReference>
<protein>
    <submittedName>
        <fullName evidence="4">NFKB activating protein like</fullName>
    </submittedName>
</protein>
<feature type="region of interest" description="Disordered" evidence="2">
    <location>
        <begin position="1"/>
        <end position="79"/>
    </location>
</feature>
<gene>
    <name evidence="4" type="primary">NKAPL</name>
</gene>
<dbReference type="GeneTree" id="ENSGT00940000163102"/>
<evidence type="ECO:0000313" key="4">
    <source>
        <dbReference type="Ensembl" id="ENSPSMP00000022270.1"/>
    </source>
</evidence>
<dbReference type="GO" id="GO:0005634">
    <property type="term" value="C:nucleus"/>
    <property type="evidence" value="ECO:0007669"/>
    <property type="project" value="TreeGrafter"/>
</dbReference>
<dbReference type="AlphaFoldDB" id="A0A8C8ZYH0"/>
<dbReference type="Ensembl" id="ENSPSMT00000025847.1">
    <property type="protein sequence ID" value="ENSPSMP00000022270.1"/>
    <property type="gene ID" value="ENSPSMG00000015736.1"/>
</dbReference>
<evidence type="ECO:0000259" key="3">
    <source>
        <dbReference type="Pfam" id="PF06047"/>
    </source>
</evidence>
<accession>A0A8C8ZYH0</accession>
<proteinExistence type="inferred from homology"/>
<dbReference type="GO" id="GO:0003682">
    <property type="term" value="F:chromatin binding"/>
    <property type="evidence" value="ECO:0007669"/>
    <property type="project" value="InterPro"/>
</dbReference>
<dbReference type="PANTHER" id="PTHR13087:SF3">
    <property type="entry name" value="NKAP-LIKE PROTEIN"/>
    <property type="match status" value="1"/>
</dbReference>
<organism evidence="4 5">
    <name type="scientific">Prolemur simus</name>
    <name type="common">Greater bamboo lemur</name>
    <name type="synonym">Hapalemur simus</name>
    <dbReference type="NCBI Taxonomy" id="1328070"/>
    <lineage>
        <taxon>Eukaryota</taxon>
        <taxon>Metazoa</taxon>
        <taxon>Chordata</taxon>
        <taxon>Craniata</taxon>
        <taxon>Vertebrata</taxon>
        <taxon>Euteleostomi</taxon>
        <taxon>Mammalia</taxon>
        <taxon>Eutheria</taxon>
        <taxon>Euarchontoglires</taxon>
        <taxon>Primates</taxon>
        <taxon>Strepsirrhini</taxon>
        <taxon>Lemuriformes</taxon>
        <taxon>Lemuridae</taxon>
        <taxon>Prolemur</taxon>
    </lineage>
</organism>
<keyword evidence="5" id="KW-1185">Reference proteome</keyword>
<dbReference type="GO" id="GO:0010468">
    <property type="term" value="P:regulation of gene expression"/>
    <property type="evidence" value="ECO:0007669"/>
    <property type="project" value="TreeGrafter"/>
</dbReference>
<dbReference type="Proteomes" id="UP000694414">
    <property type="component" value="Unplaced"/>
</dbReference>
<comment type="similarity">
    <text evidence="1">Belongs to the NKAP family.</text>
</comment>
<dbReference type="PANTHER" id="PTHR13087">
    <property type="entry name" value="NF-KAPPA B ACTIVATING PROTEIN"/>
    <property type="match status" value="1"/>
</dbReference>
<feature type="compositionally biased region" description="Basic and acidic residues" evidence="2">
    <location>
        <begin position="105"/>
        <end position="130"/>
    </location>
</feature>
<sequence>MAPVSRPRYAEDTLGSRRRRRSSSGSPPSSQSTRSPWGGRSRSHSRCLEGFRPPCSESGVGTSCPLSLSGPREPPPGLRNYAFSYSSISYGEYRYHHHSCPGNRQRVEDYEKEKEESYRQRRLKERERIGELGAPEVWGLSPKFPEPDSDEHTPAENEKVKNEKSSSDSSFEEKRKKKTSRSKNKKKRKNKSSKRKHRKYSENSDSDLDSDMNSSSDDDKKRLKKAKKKEKKKKRRAKKLKKKNKKTKKESSDSSCKYSEEEFPEDTWIEQSKIADTMDLIGPEAPIIHTSQDQKPLNYGHALLPGEGAAMAEYVKAGKRIPRRGEIGLTSEEIASFECSGYVMSGSRHRRMEAVRLRKENQIYSADEKRALASFNQEERRKRENKILASFREMVYRKTKGKDDK</sequence>
<feature type="region of interest" description="Disordered" evidence="2">
    <location>
        <begin position="99"/>
        <end position="263"/>
    </location>
</feature>
<dbReference type="Pfam" id="PF06047">
    <property type="entry name" value="Nkap_C"/>
    <property type="match status" value="1"/>
</dbReference>
<reference evidence="4" key="1">
    <citation type="submission" date="2025-08" db="UniProtKB">
        <authorList>
            <consortium name="Ensembl"/>
        </authorList>
    </citation>
    <scope>IDENTIFICATION</scope>
</reference>
<name>A0A8C8ZYH0_PROSS</name>
<dbReference type="InterPro" id="IPR009269">
    <property type="entry name" value="NKAP_C"/>
</dbReference>